<keyword evidence="2 4" id="KW-0813">Transport</keyword>
<feature type="chain" id="PRO_5035154298" description="Phosphate-binding protein" evidence="5">
    <location>
        <begin position="21"/>
        <end position="355"/>
    </location>
</feature>
<reference evidence="7" key="1">
    <citation type="submission" date="2020-10" db="EMBL/GenBank/DDBJ databases">
        <authorList>
            <person name="Castelo-Branco R."/>
            <person name="Eusebio N."/>
            <person name="Adriana R."/>
            <person name="Vieira A."/>
            <person name="Brugerolle De Fraissinette N."/>
            <person name="Rezende De Castro R."/>
            <person name="Schneider M.P."/>
            <person name="Vasconcelos V."/>
            <person name="Leao P.N."/>
        </authorList>
    </citation>
    <scope>NUCLEOTIDE SEQUENCE</scope>
    <source>
        <strain evidence="7">LEGE 06105</strain>
    </source>
</reference>
<dbReference type="GO" id="GO:0042301">
    <property type="term" value="F:phosphate ion binding"/>
    <property type="evidence" value="ECO:0007669"/>
    <property type="project" value="InterPro"/>
</dbReference>
<evidence type="ECO:0000256" key="2">
    <source>
        <dbReference type="ARBA" id="ARBA00022448"/>
    </source>
</evidence>
<dbReference type="GO" id="GO:0035435">
    <property type="term" value="P:phosphate ion transmembrane transport"/>
    <property type="evidence" value="ECO:0007669"/>
    <property type="project" value="InterPro"/>
</dbReference>
<dbReference type="InterPro" id="IPR005673">
    <property type="entry name" value="ABC_phos-bd_PstS"/>
</dbReference>
<name>A0A8J7F8Q8_9CYAN</name>
<keyword evidence="5" id="KW-0732">Signal</keyword>
<keyword evidence="3 4" id="KW-0592">Phosphate transport</keyword>
<feature type="domain" description="PBP" evidence="6">
    <location>
        <begin position="41"/>
        <end position="322"/>
    </location>
</feature>
<dbReference type="SUPFAM" id="SSF53850">
    <property type="entry name" value="Periplasmic binding protein-like II"/>
    <property type="match status" value="1"/>
</dbReference>
<accession>A0A8J7F8Q8</accession>
<evidence type="ECO:0000313" key="7">
    <source>
        <dbReference type="EMBL" id="MBE9216335.1"/>
    </source>
</evidence>
<dbReference type="AlphaFoldDB" id="A0A8J7F8Q8"/>
<dbReference type="Proteomes" id="UP000620559">
    <property type="component" value="Unassembled WGS sequence"/>
</dbReference>
<gene>
    <name evidence="7" type="primary">pstS</name>
    <name evidence="7" type="ORF">IQ247_27355</name>
</gene>
<dbReference type="EMBL" id="JADEWL010000158">
    <property type="protein sequence ID" value="MBE9216335.1"/>
    <property type="molecule type" value="Genomic_DNA"/>
</dbReference>
<evidence type="ECO:0000259" key="6">
    <source>
        <dbReference type="Pfam" id="PF12849"/>
    </source>
</evidence>
<evidence type="ECO:0000256" key="4">
    <source>
        <dbReference type="PIRNR" id="PIRNR002756"/>
    </source>
</evidence>
<evidence type="ECO:0000313" key="8">
    <source>
        <dbReference type="Proteomes" id="UP000620559"/>
    </source>
</evidence>
<evidence type="ECO:0000256" key="5">
    <source>
        <dbReference type="SAM" id="SignalP"/>
    </source>
</evidence>
<dbReference type="PIRSF" id="PIRSF002756">
    <property type="entry name" value="PstS"/>
    <property type="match status" value="1"/>
</dbReference>
<organism evidence="7 8">
    <name type="scientific">Plectonema cf. radiosum LEGE 06105</name>
    <dbReference type="NCBI Taxonomy" id="945769"/>
    <lineage>
        <taxon>Bacteria</taxon>
        <taxon>Bacillati</taxon>
        <taxon>Cyanobacteriota</taxon>
        <taxon>Cyanophyceae</taxon>
        <taxon>Oscillatoriophycideae</taxon>
        <taxon>Oscillatoriales</taxon>
        <taxon>Microcoleaceae</taxon>
        <taxon>Plectonema</taxon>
    </lineage>
</organism>
<comment type="caution">
    <text evidence="7">The sequence shown here is derived from an EMBL/GenBank/DDBJ whole genome shotgun (WGS) entry which is preliminary data.</text>
</comment>
<dbReference type="PANTHER" id="PTHR42996">
    <property type="entry name" value="PHOSPHATE-BINDING PROTEIN PSTS"/>
    <property type="match status" value="1"/>
</dbReference>
<dbReference type="Gene3D" id="3.40.190.10">
    <property type="entry name" value="Periplasmic binding protein-like II"/>
    <property type="match status" value="2"/>
</dbReference>
<dbReference type="NCBIfam" id="TIGR00975">
    <property type="entry name" value="3a0107s03"/>
    <property type="match status" value="1"/>
</dbReference>
<evidence type="ECO:0000256" key="3">
    <source>
        <dbReference type="ARBA" id="ARBA00022592"/>
    </source>
</evidence>
<dbReference type="RefSeq" id="WP_193924841.1">
    <property type="nucleotide sequence ID" value="NZ_JADEWL010000158.1"/>
</dbReference>
<dbReference type="InterPro" id="IPR050962">
    <property type="entry name" value="Phosphate-bind_PstS"/>
</dbReference>
<proteinExistence type="inferred from homology"/>
<comment type="similarity">
    <text evidence="1 4">Belongs to the PstS family.</text>
</comment>
<keyword evidence="8" id="KW-1185">Reference proteome</keyword>
<dbReference type="InterPro" id="IPR024370">
    <property type="entry name" value="PBP_domain"/>
</dbReference>
<protein>
    <recommendedName>
        <fullName evidence="4">Phosphate-binding protein</fullName>
    </recommendedName>
</protein>
<dbReference type="GO" id="GO:0043190">
    <property type="term" value="C:ATP-binding cassette (ABC) transporter complex"/>
    <property type="evidence" value="ECO:0007669"/>
    <property type="project" value="InterPro"/>
</dbReference>
<feature type="signal peptide" evidence="5">
    <location>
        <begin position="1"/>
        <end position="20"/>
    </location>
</feature>
<dbReference type="PANTHER" id="PTHR42996:SF1">
    <property type="entry name" value="PHOSPHATE-BINDING PROTEIN PSTS"/>
    <property type="match status" value="1"/>
</dbReference>
<sequence length="355" mass="38361">MKSKFNLSRRSFIFSMVAVAFGIKACQSPTQTEANQTDNNSSVSLYGAGATFPTFLYLRWFNEYNQKNPNIEISYQPVGSAAGIQQFMSNTVDFGASEVTLTADELGQVSQGTLMIPTAAGSIAIIYNLPGIESGLKISRQILPDIFLGKIIKWNDSKIAELNPDVKLPDLPITVVYRSDGSGTTAAFTAHLSAISTQWEKEVGTGLNVKWPTGVAIKDNAGISAQIQQAEGTIGYVEYAFAKQLDLATVAVENKSGQFVEPNNDSTAKALATIKLSEDLTGSVADPDAADSYPIITYSWLLVYKRYEDSQKAKALREVIEWGLTEGQKFGPELGYVPLPSEVVNKASAALSQIT</sequence>
<dbReference type="Pfam" id="PF12849">
    <property type="entry name" value="PBP_like_2"/>
    <property type="match status" value="1"/>
</dbReference>
<evidence type="ECO:0000256" key="1">
    <source>
        <dbReference type="ARBA" id="ARBA00008725"/>
    </source>
</evidence>
<dbReference type="CDD" id="cd13565">
    <property type="entry name" value="PBP2_PstS"/>
    <property type="match status" value="1"/>
</dbReference>